<keyword evidence="4 11" id="KW-0812">Transmembrane</keyword>
<dbReference type="EMBL" id="WEKT01000093">
    <property type="protein sequence ID" value="MZI96067.1"/>
    <property type="molecule type" value="Genomic_DNA"/>
</dbReference>
<sequence precursor="true">MKKSYIAMAVVSSWACASVSYAQTTSTDDTVVVTANRFAQNVQSTTVPVEIVTRKDIERMQANSLSEVLRTLPGVQIGSNGGYGQSQSVFVRGTNSDHILVLIDGVRFASATTGTAPFANIPLVGVERIEFLRGSRAAVYGSDAIGGVINIITDNHSNQTQLSTTAGSDNYHSGQVLASNQVTNDLHLSLGVSGVDTDGYSVKTSDMDDDGYRSKSMTTNVSYRINEQWDAGFFFLGQRGKVQYDGYYNRSNEKLYNAVTRLNYHKDSLQSRLTASANQVRSESFTDSSQSRYVTDRRELSFDNQYAFSNELSVSAGANWYKDSVSSTTDYSETSRSNVGIYVNTLYQLEQVDVEAALRSDDNQRYGQNETWQLGLGYRLNSTYRITANAGNAFKAPTFNQLYYPGYGSSDVKPEKSRNYELGMTADYDFVSLRASVYRNDLTDMIATVNDYATNYGEVSIKGLEFGAEFDTGPISHKLSYNYTDAEDKDSGNELARRAKNSAKWNVFYELDQWTFNVDYLFQGKRYDDSSNDDKLGAYSLVDLSMNYLFANGIKLSGKVGNVFDKKYELASGYITPERKYYATASYSF</sequence>
<dbReference type="PROSITE" id="PS01156">
    <property type="entry name" value="TONB_DEPENDENT_REC_2"/>
    <property type="match status" value="1"/>
</dbReference>
<comment type="caution">
    <text evidence="17">The sequence shown here is derived from an EMBL/GenBank/DDBJ whole genome shotgun (WGS) entry which is preliminary data.</text>
</comment>
<evidence type="ECO:0000313" key="17">
    <source>
        <dbReference type="EMBL" id="MZI96067.1"/>
    </source>
</evidence>
<protein>
    <recommendedName>
        <fullName evidence="11">Vitamin B12 transporter BtuB</fullName>
    </recommendedName>
    <alternativeName>
        <fullName evidence="11">Cobalamin receptor</fullName>
    </alternativeName>
    <alternativeName>
        <fullName evidence="11">Outer membrane cobalamin translocator</fullName>
    </alternativeName>
</protein>
<keyword evidence="17" id="KW-0675">Receptor</keyword>
<reference evidence="17 18" key="1">
    <citation type="submission" date="2019-10" db="EMBL/GenBank/DDBJ databases">
        <title>Vibrio sp. nov. isolated from a shrimp pond.</title>
        <authorList>
            <person name="Gomez-Gil B."/>
            <person name="Enciso-Ibarra J."/>
            <person name="Enciso-Ibarra K."/>
            <person name="Bolan-Mejia C."/>
        </authorList>
    </citation>
    <scope>NUCLEOTIDE SEQUENCE [LARGE SCALE GENOMIC DNA]</scope>
    <source>
        <strain evidence="17 18">CAIM 722</strain>
    </source>
</reference>
<feature type="domain" description="TonB-dependent receptor-like beta-barrel" evidence="15">
    <location>
        <begin position="164"/>
        <end position="563"/>
    </location>
</feature>
<dbReference type="GO" id="GO:0015420">
    <property type="term" value="F:ABC-type vitamin B12 transporter activity"/>
    <property type="evidence" value="ECO:0007669"/>
    <property type="project" value="InterPro"/>
</dbReference>
<evidence type="ECO:0000256" key="2">
    <source>
        <dbReference type="ARBA" id="ARBA00022448"/>
    </source>
</evidence>
<dbReference type="InterPro" id="IPR000531">
    <property type="entry name" value="Beta-barrel_TonB"/>
</dbReference>
<dbReference type="HAMAP" id="MF_01531">
    <property type="entry name" value="BtuB"/>
    <property type="match status" value="1"/>
</dbReference>
<evidence type="ECO:0000256" key="13">
    <source>
        <dbReference type="PROSITE-ProRule" id="PRU10143"/>
    </source>
</evidence>
<keyword evidence="5 11" id="KW-0732">Signal</keyword>
<dbReference type="GO" id="GO:0009279">
    <property type="term" value="C:cell outer membrane"/>
    <property type="evidence" value="ECO:0007669"/>
    <property type="project" value="UniProtKB-SubCell"/>
</dbReference>
<dbReference type="InterPro" id="IPR036942">
    <property type="entry name" value="Beta-barrel_TonB_sf"/>
</dbReference>
<keyword evidence="2 11" id="KW-0813">Transport</keyword>
<dbReference type="InterPro" id="IPR012910">
    <property type="entry name" value="Plug_dom"/>
</dbReference>
<dbReference type="PROSITE" id="PS52016">
    <property type="entry name" value="TONB_DEPENDENT_REC_3"/>
    <property type="match status" value="1"/>
</dbReference>
<evidence type="ECO:0000256" key="10">
    <source>
        <dbReference type="ARBA" id="ARBA00023237"/>
    </source>
</evidence>
<dbReference type="InterPro" id="IPR039426">
    <property type="entry name" value="TonB-dep_rcpt-like"/>
</dbReference>
<keyword evidence="7 11" id="KW-0798">TonB box</keyword>
<evidence type="ECO:0000256" key="7">
    <source>
        <dbReference type="ARBA" id="ARBA00023077"/>
    </source>
</evidence>
<dbReference type="InterPro" id="IPR010101">
    <property type="entry name" value="B12_transptr_BtuB"/>
</dbReference>
<feature type="chain" id="PRO_5031641958" description="Vitamin B12 transporter BtuB" evidence="11">
    <location>
        <begin position="23"/>
        <end position="589"/>
    </location>
</feature>
<dbReference type="CDD" id="cd01347">
    <property type="entry name" value="ligand_gated_channel"/>
    <property type="match status" value="1"/>
</dbReference>
<dbReference type="PROSITE" id="PS00430">
    <property type="entry name" value="TONB_DEPENDENT_REC_1"/>
    <property type="match status" value="1"/>
</dbReference>
<dbReference type="Gene3D" id="2.170.130.10">
    <property type="entry name" value="TonB-dependent receptor, plug domain"/>
    <property type="match status" value="1"/>
</dbReference>
<organism evidence="17 18">
    <name type="scientific">Vibrio eleionomae</name>
    <dbReference type="NCBI Taxonomy" id="2653505"/>
    <lineage>
        <taxon>Bacteria</taxon>
        <taxon>Pseudomonadati</taxon>
        <taxon>Pseudomonadota</taxon>
        <taxon>Gammaproteobacteria</taxon>
        <taxon>Vibrionales</taxon>
        <taxon>Vibrionaceae</taxon>
        <taxon>Vibrio</taxon>
    </lineage>
</organism>
<comment type="function">
    <text evidence="11">Involved in the active translocation of vitamin B12 (cyanocobalamin) across the outer membrane to the periplasmic space. It derives its energy for transport by interacting with the trans-periplasmic membrane protein TonB.</text>
</comment>
<dbReference type="PANTHER" id="PTHR30069">
    <property type="entry name" value="TONB-DEPENDENT OUTER MEMBRANE RECEPTOR"/>
    <property type="match status" value="1"/>
</dbReference>
<evidence type="ECO:0000256" key="3">
    <source>
        <dbReference type="ARBA" id="ARBA00022452"/>
    </source>
</evidence>
<dbReference type="Proteomes" id="UP000462621">
    <property type="component" value="Unassembled WGS sequence"/>
</dbReference>
<dbReference type="GO" id="GO:0015288">
    <property type="term" value="F:porin activity"/>
    <property type="evidence" value="ECO:0007669"/>
    <property type="project" value="UniProtKB-KW"/>
</dbReference>
<evidence type="ECO:0000256" key="11">
    <source>
        <dbReference type="HAMAP-Rule" id="MF_01531"/>
    </source>
</evidence>
<feature type="short sequence motif" description="TonB box" evidence="11">
    <location>
        <begin position="29"/>
        <end position="36"/>
    </location>
</feature>
<name>A0A7X4RX39_9VIBR</name>
<dbReference type="GO" id="GO:0046930">
    <property type="term" value="C:pore complex"/>
    <property type="evidence" value="ECO:0007669"/>
    <property type="project" value="UniProtKB-KW"/>
</dbReference>
<dbReference type="Pfam" id="PF00593">
    <property type="entry name" value="TonB_dep_Rec_b-barrel"/>
    <property type="match status" value="1"/>
</dbReference>
<evidence type="ECO:0000256" key="14">
    <source>
        <dbReference type="PROSITE-ProRule" id="PRU10144"/>
    </source>
</evidence>
<evidence type="ECO:0000256" key="4">
    <source>
        <dbReference type="ARBA" id="ARBA00022692"/>
    </source>
</evidence>
<accession>A0A7X4RX39</accession>
<dbReference type="InterPro" id="IPR010917">
    <property type="entry name" value="TonB_rcpt_CS"/>
</dbReference>
<evidence type="ECO:0000256" key="6">
    <source>
        <dbReference type="ARBA" id="ARBA00023065"/>
    </source>
</evidence>
<comment type="similarity">
    <text evidence="11">Belongs to the TonB-dependent receptor family. BtuB (TC 1.B.14.3.1) subfamily.</text>
</comment>
<evidence type="ECO:0000313" key="18">
    <source>
        <dbReference type="Proteomes" id="UP000462621"/>
    </source>
</evidence>
<feature type="domain" description="TonB-dependent receptor plug" evidence="16">
    <location>
        <begin position="42"/>
        <end position="148"/>
    </location>
</feature>
<dbReference type="PANTHER" id="PTHR30069:SF53">
    <property type="entry name" value="COLICIN I RECEPTOR-RELATED"/>
    <property type="match status" value="1"/>
</dbReference>
<keyword evidence="3 11" id="KW-1134">Transmembrane beta strand</keyword>
<dbReference type="GO" id="GO:0006811">
    <property type="term" value="P:monoatomic ion transport"/>
    <property type="evidence" value="ECO:0007669"/>
    <property type="project" value="UniProtKB-KW"/>
</dbReference>
<evidence type="ECO:0000256" key="5">
    <source>
        <dbReference type="ARBA" id="ARBA00022729"/>
    </source>
</evidence>
<keyword evidence="10 11" id="KW-0998">Cell outer membrane</keyword>
<dbReference type="InterPro" id="IPR010916">
    <property type="entry name" value="TonB_box_CS"/>
</dbReference>
<proteinExistence type="inferred from homology"/>
<evidence type="ECO:0000256" key="1">
    <source>
        <dbReference type="ARBA" id="ARBA00004571"/>
    </source>
</evidence>
<keyword evidence="6 11" id="KW-0406">Ion transport</keyword>
<evidence type="ECO:0000256" key="8">
    <source>
        <dbReference type="ARBA" id="ARBA00023114"/>
    </source>
</evidence>
<feature type="short sequence motif" description="TonB box" evidence="13">
    <location>
        <begin position="30"/>
        <end position="36"/>
    </location>
</feature>
<evidence type="ECO:0000256" key="9">
    <source>
        <dbReference type="ARBA" id="ARBA00023136"/>
    </source>
</evidence>
<comment type="subcellular location">
    <subcellularLocation>
        <location evidence="1 11 12">Cell outer membrane</location>
        <topology evidence="1 11 12">Multi-pass membrane protein</topology>
    </subcellularLocation>
</comment>
<keyword evidence="9 11" id="KW-0472">Membrane</keyword>
<keyword evidence="8 11" id="KW-0626">Porin</keyword>
<evidence type="ECO:0000256" key="12">
    <source>
        <dbReference type="PROSITE-ProRule" id="PRU01360"/>
    </source>
</evidence>
<dbReference type="Pfam" id="PF07715">
    <property type="entry name" value="Plug"/>
    <property type="match status" value="1"/>
</dbReference>
<dbReference type="AlphaFoldDB" id="A0A7X4RX39"/>
<evidence type="ECO:0000259" key="15">
    <source>
        <dbReference type="Pfam" id="PF00593"/>
    </source>
</evidence>
<dbReference type="SUPFAM" id="SSF56935">
    <property type="entry name" value="Porins"/>
    <property type="match status" value="1"/>
</dbReference>
<dbReference type="InterPro" id="IPR037066">
    <property type="entry name" value="Plug_dom_sf"/>
</dbReference>
<dbReference type="RefSeq" id="WP_161158561.1">
    <property type="nucleotide sequence ID" value="NZ_WEKT01000093.1"/>
</dbReference>
<keyword evidence="18" id="KW-1185">Reference proteome</keyword>
<feature type="signal peptide" evidence="11">
    <location>
        <begin position="1"/>
        <end position="22"/>
    </location>
</feature>
<dbReference type="Gene3D" id="2.40.170.20">
    <property type="entry name" value="TonB-dependent receptor, beta-barrel domain"/>
    <property type="match status" value="1"/>
</dbReference>
<feature type="short sequence motif" description="TonB C-terminal box" evidence="11 14">
    <location>
        <begin position="572"/>
        <end position="589"/>
    </location>
</feature>
<evidence type="ECO:0000259" key="16">
    <source>
        <dbReference type="Pfam" id="PF07715"/>
    </source>
</evidence>
<gene>
    <name evidence="11" type="primary">btuB</name>
    <name evidence="17" type="ORF">F9817_23055</name>
</gene>